<dbReference type="EMBL" id="CAICTM010000107">
    <property type="protein sequence ID" value="CAB9501418.1"/>
    <property type="molecule type" value="Genomic_DNA"/>
</dbReference>
<reference evidence="1" key="1">
    <citation type="submission" date="2020-06" db="EMBL/GenBank/DDBJ databases">
        <authorList>
            <consortium name="Plant Systems Biology data submission"/>
        </authorList>
    </citation>
    <scope>NUCLEOTIDE SEQUENCE</scope>
    <source>
        <strain evidence="1">D6</strain>
    </source>
</reference>
<protein>
    <submittedName>
        <fullName evidence="1">Uncharacterized protein</fullName>
    </submittedName>
</protein>
<accession>A0A9N8H956</accession>
<gene>
    <name evidence="1" type="ORF">SEMRO_108_G054180.1</name>
</gene>
<comment type="caution">
    <text evidence="1">The sequence shown here is derived from an EMBL/GenBank/DDBJ whole genome shotgun (WGS) entry which is preliminary data.</text>
</comment>
<sequence length="85" mass="10058">MVVLERTKRVFADENEGNWVVFCLAKRNQTKTRRCQHQNFKMKIVMVCRLFQTEKHCQQSSNIRRRLGMSKLGFSVSDPSIVLRL</sequence>
<evidence type="ECO:0000313" key="2">
    <source>
        <dbReference type="Proteomes" id="UP001153069"/>
    </source>
</evidence>
<dbReference type="Proteomes" id="UP001153069">
    <property type="component" value="Unassembled WGS sequence"/>
</dbReference>
<proteinExistence type="predicted"/>
<dbReference type="AlphaFoldDB" id="A0A9N8H956"/>
<name>A0A9N8H956_9STRA</name>
<keyword evidence="2" id="KW-1185">Reference proteome</keyword>
<evidence type="ECO:0000313" key="1">
    <source>
        <dbReference type="EMBL" id="CAB9501418.1"/>
    </source>
</evidence>
<organism evidence="1 2">
    <name type="scientific">Seminavis robusta</name>
    <dbReference type="NCBI Taxonomy" id="568900"/>
    <lineage>
        <taxon>Eukaryota</taxon>
        <taxon>Sar</taxon>
        <taxon>Stramenopiles</taxon>
        <taxon>Ochrophyta</taxon>
        <taxon>Bacillariophyta</taxon>
        <taxon>Bacillariophyceae</taxon>
        <taxon>Bacillariophycidae</taxon>
        <taxon>Naviculales</taxon>
        <taxon>Naviculaceae</taxon>
        <taxon>Seminavis</taxon>
    </lineage>
</organism>